<dbReference type="OrthoDB" id="9800654at2"/>
<evidence type="ECO:0000256" key="4">
    <source>
        <dbReference type="ARBA" id="ARBA00022748"/>
    </source>
</evidence>
<evidence type="ECO:0000256" key="2">
    <source>
        <dbReference type="ARBA" id="ARBA00022448"/>
    </source>
</evidence>
<dbReference type="PROSITE" id="PS50893">
    <property type="entry name" value="ABC_TRANSPORTER_2"/>
    <property type="match status" value="1"/>
</dbReference>
<dbReference type="Pfam" id="PF00005">
    <property type="entry name" value="ABC_tran"/>
    <property type="match status" value="1"/>
</dbReference>
<gene>
    <name evidence="9" type="ORF">JOH49_001930</name>
</gene>
<keyword evidence="6" id="KW-1278">Translocase</keyword>
<comment type="caution">
    <text evidence="9">The sequence shown here is derived from an EMBL/GenBank/DDBJ whole genome shotgun (WGS) entry which is preliminary data.</text>
</comment>
<dbReference type="Gene3D" id="3.40.50.300">
    <property type="entry name" value="P-loop containing nucleotide triphosphate hydrolases"/>
    <property type="match status" value="1"/>
</dbReference>
<dbReference type="Proteomes" id="UP000673383">
    <property type="component" value="Unassembled WGS sequence"/>
</dbReference>
<dbReference type="PROSITE" id="PS00211">
    <property type="entry name" value="ABC_TRANSPORTER_1"/>
    <property type="match status" value="1"/>
</dbReference>
<dbReference type="PANTHER" id="PTHR43499">
    <property type="entry name" value="ABC TRANSPORTER I FAMILY MEMBER 1"/>
    <property type="match status" value="1"/>
</dbReference>
<dbReference type="AlphaFoldDB" id="A0A1E3ESD3"/>
<dbReference type="eggNOG" id="COG4133">
    <property type="taxonomic scope" value="Bacteria"/>
</dbReference>
<dbReference type="InterPro" id="IPR003439">
    <property type="entry name" value="ABC_transporter-like_ATP-bd"/>
</dbReference>
<comment type="similarity">
    <text evidence="1">Belongs to the ABC transporter superfamily.</text>
</comment>
<evidence type="ECO:0000313" key="9">
    <source>
        <dbReference type="EMBL" id="MBP1292177.1"/>
    </source>
</evidence>
<sequence>MRLSGRNLKCVRGGREVFAGLDLSATAGEALAITGPNGAGKTSLLRVLAGLLVPAEGVVALEGGDAELSLPEQAHYLGHRDALKPALSVAENLSFWREFLGGETEDAGHCLAAVALDHAAHLPAAYLSAGQRRRLSIARLLSVRRPVWLLDEPTSALDAAGQALFVDLMRGHLAGGGLIVAATHLPLGIDARDLRMGGAA</sequence>
<evidence type="ECO:0000256" key="6">
    <source>
        <dbReference type="ARBA" id="ARBA00022967"/>
    </source>
</evidence>
<keyword evidence="2" id="KW-0813">Transport</keyword>
<keyword evidence="5" id="KW-0067">ATP-binding</keyword>
<dbReference type="GO" id="GO:0017004">
    <property type="term" value="P:cytochrome complex assembly"/>
    <property type="evidence" value="ECO:0007669"/>
    <property type="project" value="UniProtKB-KW"/>
</dbReference>
<dbReference type="EMBL" id="JAFICZ010000001">
    <property type="protein sequence ID" value="MBP1292177.1"/>
    <property type="molecule type" value="Genomic_DNA"/>
</dbReference>
<evidence type="ECO:0000313" key="10">
    <source>
        <dbReference type="Proteomes" id="UP000673383"/>
    </source>
</evidence>
<evidence type="ECO:0000256" key="1">
    <source>
        <dbReference type="ARBA" id="ARBA00005417"/>
    </source>
</evidence>
<dbReference type="GO" id="GO:0005524">
    <property type="term" value="F:ATP binding"/>
    <property type="evidence" value="ECO:0007669"/>
    <property type="project" value="UniProtKB-KW"/>
</dbReference>
<proteinExistence type="inferred from homology"/>
<dbReference type="InterPro" id="IPR017871">
    <property type="entry name" value="ABC_transporter-like_CS"/>
</dbReference>
<dbReference type="SUPFAM" id="SSF52540">
    <property type="entry name" value="P-loop containing nucleoside triphosphate hydrolases"/>
    <property type="match status" value="1"/>
</dbReference>
<reference evidence="9" key="1">
    <citation type="submission" date="2021-02" db="EMBL/GenBank/DDBJ databases">
        <title>Genomic Encyclopedia of Type Strains, Phase IV (KMG-V): Genome sequencing to study the core and pangenomes of soil and plant-associated prokaryotes.</title>
        <authorList>
            <person name="Whitman W."/>
        </authorList>
    </citation>
    <scope>NUCLEOTIDE SEQUENCE</scope>
    <source>
        <strain evidence="9">USDA 406</strain>
    </source>
</reference>
<evidence type="ECO:0000256" key="8">
    <source>
        <dbReference type="ARBA" id="ARBA00024722"/>
    </source>
</evidence>
<dbReference type="NCBIfam" id="TIGR01189">
    <property type="entry name" value="ccmA"/>
    <property type="match status" value="1"/>
</dbReference>
<evidence type="ECO:0000256" key="3">
    <source>
        <dbReference type="ARBA" id="ARBA00022741"/>
    </source>
</evidence>
<dbReference type="STRING" id="29448.QU41_05610"/>
<dbReference type="InterPro" id="IPR003593">
    <property type="entry name" value="AAA+_ATPase"/>
</dbReference>
<dbReference type="GO" id="GO:0022857">
    <property type="term" value="F:transmembrane transporter activity"/>
    <property type="evidence" value="ECO:0007669"/>
    <property type="project" value="InterPro"/>
</dbReference>
<dbReference type="InterPro" id="IPR027417">
    <property type="entry name" value="P-loop_NTPase"/>
</dbReference>
<keyword evidence="3" id="KW-0547">Nucleotide-binding</keyword>
<keyword evidence="4" id="KW-0201">Cytochrome c-type biogenesis</keyword>
<organism evidence="9 10">
    <name type="scientific">Bradyrhizobium elkanii</name>
    <dbReference type="NCBI Taxonomy" id="29448"/>
    <lineage>
        <taxon>Bacteria</taxon>
        <taxon>Pseudomonadati</taxon>
        <taxon>Pseudomonadota</taxon>
        <taxon>Alphaproteobacteria</taxon>
        <taxon>Hyphomicrobiales</taxon>
        <taxon>Nitrobacteraceae</taxon>
        <taxon>Bradyrhizobium</taxon>
    </lineage>
</organism>
<dbReference type="InterPro" id="IPR005895">
    <property type="entry name" value="ABC_transptr_haem_export_CcmA"/>
</dbReference>
<dbReference type="PANTHER" id="PTHR43499:SF1">
    <property type="entry name" value="ABC TRANSPORTER I FAMILY MEMBER 1"/>
    <property type="match status" value="1"/>
</dbReference>
<dbReference type="RefSeq" id="WP_069277279.1">
    <property type="nucleotide sequence ID" value="NZ_JAFICZ010000001.1"/>
</dbReference>
<dbReference type="GO" id="GO:0016887">
    <property type="term" value="F:ATP hydrolysis activity"/>
    <property type="evidence" value="ECO:0007669"/>
    <property type="project" value="InterPro"/>
</dbReference>
<comment type="function">
    <text evidence="8">Involved in beta-(1--&gt;2)glucan export. Transmembrane domains (TMD) form a pore in the inner membrane and the ATP-binding domain (NBD) is responsible for energy generation.</text>
</comment>
<keyword evidence="7" id="KW-0472">Membrane</keyword>
<evidence type="ECO:0000256" key="5">
    <source>
        <dbReference type="ARBA" id="ARBA00022840"/>
    </source>
</evidence>
<accession>A0A1E3ESD3</accession>
<dbReference type="SMART" id="SM00382">
    <property type="entry name" value="AAA"/>
    <property type="match status" value="1"/>
</dbReference>
<protein>
    <submittedName>
        <fullName evidence="9">Heme exporter protein A</fullName>
    </submittedName>
</protein>
<evidence type="ECO:0000256" key="7">
    <source>
        <dbReference type="ARBA" id="ARBA00023136"/>
    </source>
</evidence>
<name>A0A1E3ESD3_BRAEL</name>